<evidence type="ECO:0000313" key="2">
    <source>
        <dbReference type="Proteomes" id="UP000308886"/>
    </source>
</evidence>
<dbReference type="Proteomes" id="UP000308886">
    <property type="component" value="Unassembled WGS sequence"/>
</dbReference>
<name>A0AC61QPZ4_9BACT</name>
<reference evidence="1" key="1">
    <citation type="submission" date="2019-04" db="EMBL/GenBank/DDBJ databases">
        <title>Microbes associate with the intestines of laboratory mice.</title>
        <authorList>
            <person name="Navarre W."/>
            <person name="Wong E."/>
            <person name="Huang K."/>
            <person name="Tropini C."/>
            <person name="Ng K."/>
            <person name="Yu B."/>
        </authorList>
    </citation>
    <scope>NUCLEOTIDE SEQUENCE</scope>
    <source>
        <strain evidence="1">NM73_A23</strain>
    </source>
</reference>
<protein>
    <submittedName>
        <fullName evidence="1">Uncharacterized protein</fullName>
    </submittedName>
</protein>
<comment type="caution">
    <text evidence="1">The sequence shown here is derived from an EMBL/GenBank/DDBJ whole genome shotgun (WGS) entry which is preliminary data.</text>
</comment>
<gene>
    <name evidence="1" type="ORF">E5358_08640</name>
</gene>
<keyword evidence="2" id="KW-1185">Reference proteome</keyword>
<sequence length="244" mass="27571">MVKYETVEEEEASSTAGYIVFIDHENDIDWKIQGGWDKEWNQEDKKAFICNISKLNVAEKMPCPLLRFNTVRAYKILLGQGVSQCCCKCFEGIDDIIRKADDFRRERNMEAARMTCLLSGSVFVMMLFGTLVAMMLTDFLPDHFLLCKTLFCASLGAFVSIWTRYGKVEMTGESPRSLLVLETTCRIVVGMISGFVAMKALETGMILKTLYENNTSCTVALVAFCAGFSERFIPSITEQVQKKE</sequence>
<dbReference type="EMBL" id="SRZC01000012">
    <property type="protein sequence ID" value="TGX82115.1"/>
    <property type="molecule type" value="Genomic_DNA"/>
</dbReference>
<accession>A0AC61QPZ4</accession>
<evidence type="ECO:0000313" key="1">
    <source>
        <dbReference type="EMBL" id="TGX82115.1"/>
    </source>
</evidence>
<proteinExistence type="predicted"/>
<organism evidence="1 2">
    <name type="scientific">Palleniella muris</name>
    <dbReference type="NCBI Taxonomy" id="3038145"/>
    <lineage>
        <taxon>Bacteria</taxon>
        <taxon>Pseudomonadati</taxon>
        <taxon>Bacteroidota</taxon>
        <taxon>Bacteroidia</taxon>
        <taxon>Bacteroidales</taxon>
        <taxon>Prevotellaceae</taxon>
        <taxon>Palleniella</taxon>
    </lineage>
</organism>